<sequence>MDSKKFHQSHRNKLIWASPARIFHFWNTLSAEWRAGSLHWVNQLSESFWAKTMGQLLTTLKKAGEWS</sequence>
<evidence type="ECO:0000313" key="2">
    <source>
        <dbReference type="Proteomes" id="UP000287033"/>
    </source>
</evidence>
<proteinExistence type="predicted"/>
<keyword evidence="2" id="KW-1185">Reference proteome</keyword>
<dbReference type="AlphaFoldDB" id="A0A401ST58"/>
<dbReference type="EMBL" id="BEZZ01000529">
    <property type="protein sequence ID" value="GCC33569.1"/>
    <property type="molecule type" value="Genomic_DNA"/>
</dbReference>
<dbReference type="Proteomes" id="UP000287033">
    <property type="component" value="Unassembled WGS sequence"/>
</dbReference>
<comment type="caution">
    <text evidence="1">The sequence shown here is derived from an EMBL/GenBank/DDBJ whole genome shotgun (WGS) entry which is preliminary data.</text>
</comment>
<evidence type="ECO:0000313" key="1">
    <source>
        <dbReference type="EMBL" id="GCC33569.1"/>
    </source>
</evidence>
<reference evidence="1 2" key="1">
    <citation type="journal article" date="2018" name="Nat. Ecol. Evol.">
        <title>Shark genomes provide insights into elasmobranch evolution and the origin of vertebrates.</title>
        <authorList>
            <person name="Hara Y"/>
            <person name="Yamaguchi K"/>
            <person name="Onimaru K"/>
            <person name="Kadota M"/>
            <person name="Koyanagi M"/>
            <person name="Keeley SD"/>
            <person name="Tatsumi K"/>
            <person name="Tanaka K"/>
            <person name="Motone F"/>
            <person name="Kageyama Y"/>
            <person name="Nozu R"/>
            <person name="Adachi N"/>
            <person name="Nishimura O"/>
            <person name="Nakagawa R"/>
            <person name="Tanegashima C"/>
            <person name="Kiyatake I"/>
            <person name="Matsumoto R"/>
            <person name="Murakumo K"/>
            <person name="Nishida K"/>
            <person name="Terakita A"/>
            <person name="Kuratani S"/>
            <person name="Sato K"/>
            <person name="Hyodo S Kuraku.S."/>
        </authorList>
    </citation>
    <scope>NUCLEOTIDE SEQUENCE [LARGE SCALE GENOMIC DNA]</scope>
</reference>
<accession>A0A401ST58</accession>
<organism evidence="1 2">
    <name type="scientific">Chiloscyllium punctatum</name>
    <name type="common">Brownbanded bambooshark</name>
    <name type="synonym">Hemiscyllium punctatum</name>
    <dbReference type="NCBI Taxonomy" id="137246"/>
    <lineage>
        <taxon>Eukaryota</taxon>
        <taxon>Metazoa</taxon>
        <taxon>Chordata</taxon>
        <taxon>Craniata</taxon>
        <taxon>Vertebrata</taxon>
        <taxon>Chondrichthyes</taxon>
        <taxon>Elasmobranchii</taxon>
        <taxon>Galeomorphii</taxon>
        <taxon>Galeoidea</taxon>
        <taxon>Orectolobiformes</taxon>
        <taxon>Hemiscylliidae</taxon>
        <taxon>Chiloscyllium</taxon>
    </lineage>
</organism>
<protein>
    <submittedName>
        <fullName evidence="1">Uncharacterized protein</fullName>
    </submittedName>
</protein>
<gene>
    <name evidence="1" type="ORF">chiPu_0012039</name>
</gene>
<name>A0A401ST58_CHIPU</name>